<evidence type="ECO:0000313" key="2">
    <source>
        <dbReference type="EMBL" id="PTQ54549.1"/>
    </source>
</evidence>
<protein>
    <submittedName>
        <fullName evidence="2">Uncharacterized protein</fullName>
    </submittedName>
</protein>
<evidence type="ECO:0000256" key="1">
    <source>
        <dbReference type="SAM" id="MobiDB-lite"/>
    </source>
</evidence>
<proteinExistence type="predicted"/>
<gene>
    <name evidence="2" type="ORF">HSCHL_0128</name>
</gene>
<dbReference type="AlphaFoldDB" id="A0A2T5GEF1"/>
<reference evidence="2 3" key="1">
    <citation type="submission" date="2017-08" db="EMBL/GenBank/DDBJ databases">
        <title>Burning lignite coal seam in the remote Altai Mountains harbors a hydrogen-driven thermophilic microbial community.</title>
        <authorList>
            <person name="Kadnikov V.V."/>
            <person name="Mardanov A.V."/>
            <person name="Ivasenko D."/>
            <person name="Beletsky A.V."/>
            <person name="Karnachuk O.V."/>
            <person name="Ravin N.V."/>
        </authorList>
    </citation>
    <scope>NUCLEOTIDE SEQUENCE [LARGE SCALE GENOMIC DNA]</scope>
    <source>
        <strain evidence="2">AL33</strain>
    </source>
</reference>
<accession>A0A2T5GEF1</accession>
<evidence type="ECO:0000313" key="3">
    <source>
        <dbReference type="Proteomes" id="UP000244180"/>
    </source>
</evidence>
<feature type="region of interest" description="Disordered" evidence="1">
    <location>
        <begin position="1"/>
        <end position="36"/>
    </location>
</feature>
<dbReference type="Proteomes" id="UP000244180">
    <property type="component" value="Unassembled WGS sequence"/>
</dbReference>
<comment type="caution">
    <text evidence="2">The sequence shown here is derived from an EMBL/GenBank/DDBJ whole genome shotgun (WGS) entry which is preliminary data.</text>
</comment>
<sequence>MGAVPVVMDVPGAGRRGARRGRLASWRPPRVQTKGASAPVRLAPGRFFGYNVHKI</sequence>
<organism evidence="2 3">
    <name type="scientific">Hydrogenibacillus schlegelii</name>
    <name type="common">Bacillus schlegelii</name>
    <dbReference type="NCBI Taxonomy" id="1484"/>
    <lineage>
        <taxon>Bacteria</taxon>
        <taxon>Bacillati</taxon>
        <taxon>Bacillota</taxon>
        <taxon>Bacilli</taxon>
        <taxon>Bacillales</taxon>
        <taxon>Bacillales Family X. Incertae Sedis</taxon>
        <taxon>Hydrogenibacillus</taxon>
    </lineage>
</organism>
<dbReference type="EMBL" id="PEBV01000003">
    <property type="protein sequence ID" value="PTQ54549.1"/>
    <property type="molecule type" value="Genomic_DNA"/>
</dbReference>
<name>A0A2T5GEF1_HYDSH</name>